<feature type="compositionally biased region" description="Basic and acidic residues" evidence="2">
    <location>
        <begin position="918"/>
        <end position="936"/>
    </location>
</feature>
<keyword evidence="5" id="KW-1185">Reference proteome</keyword>
<feature type="compositionally biased region" description="Polar residues" evidence="2">
    <location>
        <begin position="822"/>
        <end position="850"/>
    </location>
</feature>
<gene>
    <name evidence="4" type="ORF">COCON_G00106960</name>
</gene>
<dbReference type="Pfam" id="PF02181">
    <property type="entry name" value="FH2"/>
    <property type="match status" value="1"/>
</dbReference>
<evidence type="ECO:0000313" key="5">
    <source>
        <dbReference type="Proteomes" id="UP001152803"/>
    </source>
</evidence>
<dbReference type="SMART" id="SM00498">
    <property type="entry name" value="FH2"/>
    <property type="match status" value="1"/>
</dbReference>
<evidence type="ECO:0000256" key="2">
    <source>
        <dbReference type="SAM" id="MobiDB-lite"/>
    </source>
</evidence>
<dbReference type="InterPro" id="IPR015425">
    <property type="entry name" value="FH2_Formin"/>
</dbReference>
<feature type="region of interest" description="Disordered" evidence="2">
    <location>
        <begin position="115"/>
        <end position="134"/>
    </location>
</feature>
<keyword evidence="1" id="KW-0175">Coiled coil</keyword>
<evidence type="ECO:0000259" key="3">
    <source>
        <dbReference type="PROSITE" id="PS51444"/>
    </source>
</evidence>
<reference evidence="4" key="1">
    <citation type="journal article" date="2023" name="Science">
        <title>Genome structures resolve the early diversification of teleost fishes.</title>
        <authorList>
            <person name="Parey E."/>
            <person name="Louis A."/>
            <person name="Montfort J."/>
            <person name="Bouchez O."/>
            <person name="Roques C."/>
            <person name="Iampietro C."/>
            <person name="Lluch J."/>
            <person name="Castinel A."/>
            <person name="Donnadieu C."/>
            <person name="Desvignes T."/>
            <person name="Floi Bucao C."/>
            <person name="Jouanno E."/>
            <person name="Wen M."/>
            <person name="Mejri S."/>
            <person name="Dirks R."/>
            <person name="Jansen H."/>
            <person name="Henkel C."/>
            <person name="Chen W.J."/>
            <person name="Zahm M."/>
            <person name="Cabau C."/>
            <person name="Klopp C."/>
            <person name="Thompson A.W."/>
            <person name="Robinson-Rechavi M."/>
            <person name="Braasch I."/>
            <person name="Lecointre G."/>
            <person name="Bobe J."/>
            <person name="Postlethwait J.H."/>
            <person name="Berthelot C."/>
            <person name="Roest Crollius H."/>
            <person name="Guiguen Y."/>
        </authorList>
    </citation>
    <scope>NUCLEOTIDE SEQUENCE</scope>
    <source>
        <strain evidence="4">Concon-B</strain>
    </source>
</reference>
<proteinExistence type="predicted"/>
<feature type="region of interest" description="Disordered" evidence="2">
    <location>
        <begin position="1"/>
        <end position="66"/>
    </location>
</feature>
<dbReference type="SUPFAM" id="SSF101447">
    <property type="entry name" value="Formin homology 2 domain (FH2 domain)"/>
    <property type="match status" value="1"/>
</dbReference>
<feature type="compositionally biased region" description="Polar residues" evidence="2">
    <location>
        <begin position="860"/>
        <end position="886"/>
    </location>
</feature>
<feature type="region of interest" description="Disordered" evidence="2">
    <location>
        <begin position="566"/>
        <end position="585"/>
    </location>
</feature>
<feature type="compositionally biased region" description="Gly residues" evidence="2">
    <location>
        <begin position="463"/>
        <end position="477"/>
    </location>
</feature>
<feature type="compositionally biased region" description="Low complexity" evidence="2">
    <location>
        <begin position="735"/>
        <end position="751"/>
    </location>
</feature>
<feature type="compositionally biased region" description="Low complexity" evidence="2">
    <location>
        <begin position="805"/>
        <end position="821"/>
    </location>
</feature>
<dbReference type="OrthoDB" id="26518at2759"/>
<dbReference type="InterPro" id="IPR042201">
    <property type="entry name" value="FH2_Formin_sf"/>
</dbReference>
<feature type="region of interest" description="Disordered" evidence="2">
    <location>
        <begin position="499"/>
        <end position="522"/>
    </location>
</feature>
<name>A0A9Q1DIW2_CONCO</name>
<sequence>MHVMNSPSLANERQVCAGEDLLADSMVPPPMATAPCDSPAPPPPPPPPSAPPPPPPPPPGLGNPRKKRRVRSFFWKTIPEEKVRGKPNIWTMAVRQQQYQIDVRTVEELFGQQEVRTAPPTGSRAPCGSLTRGGSFKETKEEISILDSKRGMNVGIFLKQFRKPNLSIIEDIRLGNSKPYGSGPLKELLKLLPESEEVRKLQAFKGNANKLTLVDSFMYLLIQVPSFDVRIEAMVLREEFSPSCSVMSHEIDVIRNATKELMTCEELHAVLHLVLQAGNIMNAGGYAGNAVGFKLSSLLSLADTKANKPGMNLLHFVALEAQKKDESLLKFPEKLLHVQSAVRISVENIEVEFESLYVRTRALEEKIQRDPELQVQLSQFLQGATRMLQDLKKRRLDLRKEGNSLIDFFCEDKDAFKLDDCFRIFQDFCLKFKKAVKDNVERKQKEAVRLQRLRELEEKRSAWGGGAGGREQGGGFGRSSSENDVETLTKEGLLDFLQQRPLSPHRPLSRSASARRHRSAAVTADRQLQSYLELFSTDDPAKFSSLPRPGRAHHRGTSAWLLSQDDNRELGPKAPPSCGRQVTSPGCCTDPISPLARPSAYNNNNDAEDPRVNDNELVTVSEGGLVLRAGHNRDRVERGVGVGQMNVNLERCSLVSGLQNFDLLTMVNNNEGGDARLTDRGFVLVTDLERERDPPKTLVLDTPPSSRGLGRGRDPRSAWDYRLSSPQKEEEEDTSTVSSTTCDTPLPLDTPVSNRKPMFYIMDCTETDCSVTLDLSDIDNPPIRREGVEGNTTLDSEGRSNPKDLGSLSSNLESGSTGETSASKSVSTNEPPASKSTFTDEQQEPCNTPEDNPKEVAAGPTQTPQTLHGKTKTVSKTPSAARTVASSRPARTRTPAENQSMRKVVPLTKLSRSGSGARRVDRPPGYESAEPRRALRDQSAPARRGERMPRAARHSSLPPDESKAQRVGGAGASRWARDQTPRKPRSGSPVPNP</sequence>
<feature type="compositionally biased region" description="Polar residues" evidence="2">
    <location>
        <begin position="1"/>
        <end position="11"/>
    </location>
</feature>
<dbReference type="PANTHER" id="PTHR46345">
    <property type="entry name" value="INVERTED FORMIN-2"/>
    <property type="match status" value="1"/>
</dbReference>
<feature type="domain" description="FH2" evidence="3">
    <location>
        <begin position="60"/>
        <end position="458"/>
    </location>
</feature>
<dbReference type="AlphaFoldDB" id="A0A9Q1DIW2"/>
<evidence type="ECO:0000313" key="4">
    <source>
        <dbReference type="EMBL" id="KAJ8271837.1"/>
    </source>
</evidence>
<evidence type="ECO:0000256" key="1">
    <source>
        <dbReference type="SAM" id="Coils"/>
    </source>
</evidence>
<feature type="region of interest" description="Disordered" evidence="2">
    <location>
        <begin position="775"/>
        <end position="993"/>
    </location>
</feature>
<accession>A0A9Q1DIW2</accession>
<dbReference type="Proteomes" id="UP001152803">
    <property type="component" value="Unassembled WGS sequence"/>
</dbReference>
<feature type="region of interest" description="Disordered" evidence="2">
    <location>
        <begin position="691"/>
        <end position="754"/>
    </location>
</feature>
<feature type="region of interest" description="Disordered" evidence="2">
    <location>
        <begin position="461"/>
        <end position="484"/>
    </location>
</feature>
<dbReference type="EMBL" id="JAFJMO010000007">
    <property type="protein sequence ID" value="KAJ8271837.1"/>
    <property type="molecule type" value="Genomic_DNA"/>
</dbReference>
<dbReference type="Gene3D" id="1.20.58.2220">
    <property type="entry name" value="Formin, FH2 domain"/>
    <property type="match status" value="1"/>
</dbReference>
<feature type="compositionally biased region" description="Pro residues" evidence="2">
    <location>
        <begin position="27"/>
        <end position="61"/>
    </location>
</feature>
<dbReference type="PROSITE" id="PS51444">
    <property type="entry name" value="FH2"/>
    <property type="match status" value="1"/>
</dbReference>
<feature type="compositionally biased region" description="Low complexity" evidence="2">
    <location>
        <begin position="500"/>
        <end position="512"/>
    </location>
</feature>
<protein>
    <recommendedName>
        <fullName evidence="3">FH2 domain-containing protein</fullName>
    </recommendedName>
</protein>
<comment type="caution">
    <text evidence="4">The sequence shown here is derived from an EMBL/GenBank/DDBJ whole genome shotgun (WGS) entry which is preliminary data.</text>
</comment>
<dbReference type="PANTHER" id="PTHR46345:SF11">
    <property type="entry name" value="FORMIN-J-LIKE"/>
    <property type="match status" value="1"/>
</dbReference>
<feature type="coiled-coil region" evidence="1">
    <location>
        <begin position="433"/>
        <end position="460"/>
    </location>
</feature>
<organism evidence="4 5">
    <name type="scientific">Conger conger</name>
    <name type="common">Conger eel</name>
    <name type="synonym">Muraena conger</name>
    <dbReference type="NCBI Taxonomy" id="82655"/>
    <lineage>
        <taxon>Eukaryota</taxon>
        <taxon>Metazoa</taxon>
        <taxon>Chordata</taxon>
        <taxon>Craniata</taxon>
        <taxon>Vertebrata</taxon>
        <taxon>Euteleostomi</taxon>
        <taxon>Actinopterygii</taxon>
        <taxon>Neopterygii</taxon>
        <taxon>Teleostei</taxon>
        <taxon>Anguilliformes</taxon>
        <taxon>Congridae</taxon>
        <taxon>Conger</taxon>
    </lineage>
</organism>